<name>A0A7S3FEY2_9EUKA</name>
<evidence type="ECO:0000313" key="1">
    <source>
        <dbReference type="EMBL" id="CAE0143983.1"/>
    </source>
</evidence>
<dbReference type="EMBL" id="HBHX01063460">
    <property type="protein sequence ID" value="CAE0143983.1"/>
    <property type="molecule type" value="Transcribed_RNA"/>
</dbReference>
<gene>
    <name evidence="1" type="ORF">HERI1096_LOCUS35098</name>
</gene>
<organism evidence="1">
    <name type="scientific">Haptolina ericina</name>
    <dbReference type="NCBI Taxonomy" id="156174"/>
    <lineage>
        <taxon>Eukaryota</taxon>
        <taxon>Haptista</taxon>
        <taxon>Haptophyta</taxon>
        <taxon>Prymnesiophyceae</taxon>
        <taxon>Prymnesiales</taxon>
        <taxon>Prymnesiaceae</taxon>
        <taxon>Haptolina</taxon>
    </lineage>
</organism>
<reference evidence="1" key="1">
    <citation type="submission" date="2021-01" db="EMBL/GenBank/DDBJ databases">
        <authorList>
            <person name="Corre E."/>
            <person name="Pelletier E."/>
            <person name="Niang G."/>
            <person name="Scheremetjew M."/>
            <person name="Finn R."/>
            <person name="Kale V."/>
            <person name="Holt S."/>
            <person name="Cochrane G."/>
            <person name="Meng A."/>
            <person name="Brown T."/>
            <person name="Cohen L."/>
        </authorList>
    </citation>
    <scope>NUCLEOTIDE SEQUENCE</scope>
    <source>
        <strain evidence="1">CCMP281</strain>
    </source>
</reference>
<dbReference type="AlphaFoldDB" id="A0A7S3FEY2"/>
<sequence>MAFSTSSSVSPCLGWNDGGLISNSCGDTMFLDNHPPNSCLTTVSMYVCSGNGTAPQLTVHSVLNRNFGISKKDIAMLLKSGRALSFKRPDILKSNNRKFKLNCTYCNPSSATLEARGNVCEA</sequence>
<proteinExistence type="predicted"/>
<accession>A0A7S3FEY2</accession>
<protein>
    <submittedName>
        <fullName evidence="1">Uncharacterized protein</fullName>
    </submittedName>
</protein>